<evidence type="ECO:0000259" key="6">
    <source>
        <dbReference type="Pfam" id="PF12759"/>
    </source>
</evidence>
<evidence type="ECO:0000256" key="3">
    <source>
        <dbReference type="ARBA" id="ARBA00022578"/>
    </source>
</evidence>
<name>A0ABR6WF64_9BACT</name>
<evidence type="ECO:0000256" key="1">
    <source>
        <dbReference type="ARBA" id="ARBA00004091"/>
    </source>
</evidence>
<gene>
    <name evidence="7" type="ORF">FH603_5106</name>
</gene>
<keyword evidence="4" id="KW-0233">DNA recombination</keyword>
<proteinExistence type="inferred from homology"/>
<comment type="similarity">
    <text evidence="2">Belongs to the IS1 elements InsA family.</text>
</comment>
<reference evidence="7 8" key="1">
    <citation type="submission" date="2019-06" db="EMBL/GenBank/DDBJ databases">
        <title>Spirosoma utsteinense sp. nov. isolated from Antarctic ice-free soils.</title>
        <authorList>
            <person name="Tahon G."/>
        </authorList>
    </citation>
    <scope>NUCLEOTIDE SEQUENCE [LARGE SCALE GENOMIC DNA]</scope>
    <source>
        <strain evidence="7 8">LMG 31447</strain>
    </source>
</reference>
<dbReference type="InterPro" id="IPR051252">
    <property type="entry name" value="IS1_transposase_InsA"/>
</dbReference>
<dbReference type="PANTHER" id="PTHR47923:SF1">
    <property type="entry name" value="INSERTION ELEMENT IS1 1 PROTEIN INSA-RELATED"/>
    <property type="match status" value="1"/>
</dbReference>
<feature type="domain" description="InsA N-terminal zinc ribbon" evidence="5">
    <location>
        <begin position="1"/>
        <end position="30"/>
    </location>
</feature>
<dbReference type="EMBL" id="VFIA01000050">
    <property type="protein sequence ID" value="MBC3794577.1"/>
    <property type="molecule type" value="Genomic_DNA"/>
</dbReference>
<protein>
    <recommendedName>
        <fullName evidence="9">Transposase</fullName>
    </recommendedName>
</protein>
<evidence type="ECO:0000256" key="4">
    <source>
        <dbReference type="ARBA" id="ARBA00023172"/>
    </source>
</evidence>
<accession>A0ABR6WF64</accession>
<evidence type="ECO:0000259" key="5">
    <source>
        <dbReference type="Pfam" id="PF03811"/>
    </source>
</evidence>
<comment type="function">
    <text evidence="1">Absolutely required for transposition of IS1.</text>
</comment>
<sequence>MVTITVSCPSCDNQEAVRRKGVTANGHQPHRRTGYKGEACKRSFQLDYVKRAYLPGIKEQVIDLALNGSGIRDTAASAVRPCVENKHEHRYEYAQKKADQIRSVNPAFESTEATLSIRIEADEQCRAAGRSYVQKKRNPRWL</sequence>
<dbReference type="InterPro" id="IPR003220">
    <property type="entry name" value="InsA_N_dom_Znf"/>
</dbReference>
<keyword evidence="8" id="KW-1185">Reference proteome</keyword>
<dbReference type="Proteomes" id="UP000700732">
    <property type="component" value="Unassembled WGS sequence"/>
</dbReference>
<evidence type="ECO:0000256" key="2">
    <source>
        <dbReference type="ARBA" id="ARBA00006212"/>
    </source>
</evidence>
<evidence type="ECO:0008006" key="9">
    <source>
        <dbReference type="Google" id="ProtNLM"/>
    </source>
</evidence>
<evidence type="ECO:0000313" key="7">
    <source>
        <dbReference type="EMBL" id="MBC3794577.1"/>
    </source>
</evidence>
<dbReference type="InterPro" id="IPR024431">
    <property type="entry name" value="InsA_HTH_dom"/>
</dbReference>
<dbReference type="PANTHER" id="PTHR47923">
    <property type="entry name" value="INSERTION ELEMENT IS1 1 PROTEIN INSA-RELATED"/>
    <property type="match status" value="1"/>
</dbReference>
<feature type="domain" description="Insertion element IS1 protein InsA helix-turn-helix" evidence="6">
    <location>
        <begin position="52"/>
        <end position="75"/>
    </location>
</feature>
<keyword evidence="3" id="KW-0815">Transposition</keyword>
<evidence type="ECO:0000313" key="8">
    <source>
        <dbReference type="Proteomes" id="UP000700732"/>
    </source>
</evidence>
<dbReference type="Pfam" id="PF12759">
    <property type="entry name" value="HTH_Tnp_IS1"/>
    <property type="match status" value="1"/>
</dbReference>
<dbReference type="Pfam" id="PF03811">
    <property type="entry name" value="Zn_ribbon_InsA"/>
    <property type="match status" value="1"/>
</dbReference>
<dbReference type="RefSeq" id="WP_186741241.1">
    <property type="nucleotide sequence ID" value="NZ_VFIA01000050.1"/>
</dbReference>
<organism evidence="7 8">
    <name type="scientific">Spirosoma utsteinense</name>
    <dbReference type="NCBI Taxonomy" id="2585773"/>
    <lineage>
        <taxon>Bacteria</taxon>
        <taxon>Pseudomonadati</taxon>
        <taxon>Bacteroidota</taxon>
        <taxon>Cytophagia</taxon>
        <taxon>Cytophagales</taxon>
        <taxon>Cytophagaceae</taxon>
        <taxon>Spirosoma</taxon>
    </lineage>
</organism>
<comment type="caution">
    <text evidence="7">The sequence shown here is derived from an EMBL/GenBank/DDBJ whole genome shotgun (WGS) entry which is preliminary data.</text>
</comment>